<protein>
    <recommendedName>
        <fullName evidence="2">Phospholipid scramblase</fullName>
    </recommendedName>
</protein>
<organism evidence="4 5">
    <name type="scientific">Phlebiopsis gigantea (strain 11061_1 CR5-6)</name>
    <name type="common">White-rot fungus</name>
    <name type="synonym">Peniophora gigantea</name>
    <dbReference type="NCBI Taxonomy" id="745531"/>
    <lineage>
        <taxon>Eukaryota</taxon>
        <taxon>Fungi</taxon>
        <taxon>Dikarya</taxon>
        <taxon>Basidiomycota</taxon>
        <taxon>Agaricomycotina</taxon>
        <taxon>Agaricomycetes</taxon>
        <taxon>Polyporales</taxon>
        <taxon>Phanerochaetaceae</taxon>
        <taxon>Phlebiopsis</taxon>
    </lineage>
</organism>
<comment type="similarity">
    <text evidence="1 2">Belongs to the phospholipid scramblase family.</text>
</comment>
<evidence type="ECO:0000313" key="5">
    <source>
        <dbReference type="Proteomes" id="UP000053257"/>
    </source>
</evidence>
<dbReference type="Proteomes" id="UP000053257">
    <property type="component" value="Unassembled WGS sequence"/>
</dbReference>
<gene>
    <name evidence="4" type="ORF">PHLGIDRAFT_104733</name>
</gene>
<keyword evidence="5" id="KW-1185">Reference proteome</keyword>
<proteinExistence type="inferred from homology"/>
<dbReference type="Pfam" id="PF03803">
    <property type="entry name" value="Scramblase"/>
    <property type="match status" value="1"/>
</dbReference>
<dbReference type="PANTHER" id="PTHR23248:SF9">
    <property type="entry name" value="PHOSPHOLIPID SCRAMBLASE"/>
    <property type="match status" value="1"/>
</dbReference>
<dbReference type="PANTHER" id="PTHR23248">
    <property type="entry name" value="PHOSPHOLIPID SCRAMBLASE-RELATED"/>
    <property type="match status" value="1"/>
</dbReference>
<accession>A0A0C3PN29</accession>
<evidence type="ECO:0000256" key="3">
    <source>
        <dbReference type="SAM" id="MobiDB-lite"/>
    </source>
</evidence>
<evidence type="ECO:0000256" key="1">
    <source>
        <dbReference type="ARBA" id="ARBA00005350"/>
    </source>
</evidence>
<dbReference type="AlphaFoldDB" id="A0A0C3PN29"/>
<dbReference type="GO" id="GO:0017128">
    <property type="term" value="F:phospholipid scramblase activity"/>
    <property type="evidence" value="ECO:0007669"/>
    <property type="project" value="InterPro"/>
</dbReference>
<feature type="region of interest" description="Disordered" evidence="3">
    <location>
        <begin position="39"/>
        <end position="95"/>
    </location>
</feature>
<feature type="compositionally biased region" description="Basic and acidic residues" evidence="3">
    <location>
        <begin position="45"/>
        <end position="72"/>
    </location>
</feature>
<evidence type="ECO:0000313" key="4">
    <source>
        <dbReference type="EMBL" id="KIP08158.1"/>
    </source>
</evidence>
<sequence>MLASRLAARTCVQHNFKRASAAALLPSFRTYAHSRFTEKAPGSSRIRDRPQRIPIDKAPKSDPVNDVKHEESPSADESDLWQASMRAPASDPEEGLTRLLMDNDELIVTRQIEMMNIFVGFEQSNRYVITNPQEEVLGYIAEESRSTFSMLGRQILRTHRPFRALVMDRFGSPILWLRRPFQWINSRMYVQRLKDFSTYTPEGEPVLDTFAEVQQQWHLWRRKYDLFLRDTPRRVLSLASEPQPDVGIEEDTFRQFAVVDQGFLAWHFSLRDGRGAEIGSVSRAFRGVGREVSCVCQGRHG</sequence>
<dbReference type="InterPro" id="IPR005552">
    <property type="entry name" value="Scramblase"/>
</dbReference>
<dbReference type="GO" id="GO:0005886">
    <property type="term" value="C:plasma membrane"/>
    <property type="evidence" value="ECO:0007669"/>
    <property type="project" value="TreeGrafter"/>
</dbReference>
<evidence type="ECO:0000256" key="2">
    <source>
        <dbReference type="RuleBase" id="RU363116"/>
    </source>
</evidence>
<dbReference type="OrthoDB" id="191150at2759"/>
<dbReference type="STRING" id="745531.A0A0C3PN29"/>
<dbReference type="HOGENOM" id="CLU_023808_0_0_1"/>
<reference evidence="4 5" key="1">
    <citation type="journal article" date="2014" name="PLoS Genet.">
        <title>Analysis of the Phlebiopsis gigantea genome, transcriptome and secretome provides insight into its pioneer colonization strategies of wood.</title>
        <authorList>
            <person name="Hori C."/>
            <person name="Ishida T."/>
            <person name="Igarashi K."/>
            <person name="Samejima M."/>
            <person name="Suzuki H."/>
            <person name="Master E."/>
            <person name="Ferreira P."/>
            <person name="Ruiz-Duenas F.J."/>
            <person name="Held B."/>
            <person name="Canessa P."/>
            <person name="Larrondo L.F."/>
            <person name="Schmoll M."/>
            <person name="Druzhinina I.S."/>
            <person name="Kubicek C.P."/>
            <person name="Gaskell J.A."/>
            <person name="Kersten P."/>
            <person name="St John F."/>
            <person name="Glasner J."/>
            <person name="Sabat G."/>
            <person name="Splinter BonDurant S."/>
            <person name="Syed K."/>
            <person name="Yadav J."/>
            <person name="Mgbeahuruike A.C."/>
            <person name="Kovalchuk A."/>
            <person name="Asiegbu F.O."/>
            <person name="Lackner G."/>
            <person name="Hoffmeister D."/>
            <person name="Rencoret J."/>
            <person name="Gutierrez A."/>
            <person name="Sun H."/>
            <person name="Lindquist E."/>
            <person name="Barry K."/>
            <person name="Riley R."/>
            <person name="Grigoriev I.V."/>
            <person name="Henrissat B."/>
            <person name="Kues U."/>
            <person name="Berka R.M."/>
            <person name="Martinez A.T."/>
            <person name="Covert S.F."/>
            <person name="Blanchette R.A."/>
            <person name="Cullen D."/>
        </authorList>
    </citation>
    <scope>NUCLEOTIDE SEQUENCE [LARGE SCALE GENOMIC DNA]</scope>
    <source>
        <strain evidence="4 5">11061_1 CR5-6</strain>
    </source>
</reference>
<dbReference type="EMBL" id="KN840484">
    <property type="protein sequence ID" value="KIP08158.1"/>
    <property type="molecule type" value="Genomic_DNA"/>
</dbReference>
<name>A0A0C3PN29_PHLG1</name>